<dbReference type="GO" id="GO:0015031">
    <property type="term" value="P:protein transport"/>
    <property type="evidence" value="ECO:0007669"/>
    <property type="project" value="UniProtKB-KW"/>
</dbReference>
<reference evidence="8" key="1">
    <citation type="submission" date="2019-05" db="EMBL/GenBank/DDBJ databases">
        <title>Annotation for the trematode Fasciolopsis buski.</title>
        <authorList>
            <person name="Choi Y.-J."/>
        </authorList>
    </citation>
    <scope>NUCLEOTIDE SEQUENCE</scope>
    <source>
        <strain evidence="8">HT</strain>
        <tissue evidence="8">Whole worm</tissue>
    </source>
</reference>
<keyword evidence="6" id="KW-0333">Golgi apparatus</keyword>
<proteinExistence type="inferred from homology"/>
<dbReference type="Proteomes" id="UP000728185">
    <property type="component" value="Unassembled WGS sequence"/>
</dbReference>
<evidence type="ECO:0000256" key="2">
    <source>
        <dbReference type="ARBA" id="ARBA00006653"/>
    </source>
</evidence>
<evidence type="ECO:0000256" key="6">
    <source>
        <dbReference type="ARBA" id="ARBA00023034"/>
    </source>
</evidence>
<dbReference type="OrthoDB" id="46189at2759"/>
<dbReference type="InterPro" id="IPR033370">
    <property type="entry name" value="COG1"/>
</dbReference>
<evidence type="ECO:0000256" key="4">
    <source>
        <dbReference type="ARBA" id="ARBA00022448"/>
    </source>
</evidence>
<keyword evidence="9" id="KW-1185">Reference proteome</keyword>
<organism evidence="8 9">
    <name type="scientific">Fasciolopsis buskii</name>
    <dbReference type="NCBI Taxonomy" id="27845"/>
    <lineage>
        <taxon>Eukaryota</taxon>
        <taxon>Metazoa</taxon>
        <taxon>Spiralia</taxon>
        <taxon>Lophotrochozoa</taxon>
        <taxon>Platyhelminthes</taxon>
        <taxon>Trematoda</taxon>
        <taxon>Digenea</taxon>
        <taxon>Plagiorchiida</taxon>
        <taxon>Echinostomata</taxon>
        <taxon>Echinostomatoidea</taxon>
        <taxon>Fasciolidae</taxon>
        <taxon>Fasciolopsis</taxon>
    </lineage>
</organism>
<evidence type="ECO:0000256" key="5">
    <source>
        <dbReference type="ARBA" id="ARBA00022927"/>
    </source>
</evidence>
<comment type="caution">
    <text evidence="8">The sequence shown here is derived from an EMBL/GenBank/DDBJ whole genome shotgun (WGS) entry which is preliminary data.</text>
</comment>
<dbReference type="PANTHER" id="PTHR31658:SF0">
    <property type="entry name" value="CONSERVED OLIGOMERIC GOLGI COMPLEX SUBUNIT 1"/>
    <property type="match status" value="1"/>
</dbReference>
<keyword evidence="5" id="KW-0653">Protein transport</keyword>
<dbReference type="EMBL" id="LUCM01000778">
    <property type="protein sequence ID" value="KAA0200025.1"/>
    <property type="molecule type" value="Genomic_DNA"/>
</dbReference>
<dbReference type="GO" id="GO:0006891">
    <property type="term" value="P:intra-Golgi vesicle-mediated transport"/>
    <property type="evidence" value="ECO:0007669"/>
    <property type="project" value="InterPro"/>
</dbReference>
<evidence type="ECO:0000256" key="1">
    <source>
        <dbReference type="ARBA" id="ARBA00004395"/>
    </source>
</evidence>
<comment type="subcellular location">
    <subcellularLocation>
        <location evidence="1">Golgi apparatus membrane</location>
        <topology evidence="1">Peripheral membrane protein</topology>
    </subcellularLocation>
</comment>
<sequence>MRESLENLTDRLILDCLLRATVQGPVLATFRDSVRPAFGLDVYIKNAEQTSETTALIADERSIMRCLADEPDFFNAGLEFATVPFDEIRLQSDASQTGDVDETLDHSGIAVLRVPSHISLPLYHALLSVVHIMVRLLVHTAPKPESCQTFSVILCDALLSEYLHIADQYLSASHSESLESEDVTKSDTAVLPSGVIPPRALQLMFDVHFLIKLLNSCSLPVQSNRLDLNGPQPTHRFETEVHIKAKHLLSKLESLLDPFDLEVSSPRLSSAVSMAFNGLAHLYAPLIRPGTIIQVSSVKTTDATTDSSTTESKWATSTFMPLLNGQNRPSFTALPLTFSACFDKRRSKANRMESLKVVCCFSIIKQMFLVDIQHSGFASFCDPALHCCCLNQNASVKYVGSFIDAGCISSVDDWRFTLLIL</sequence>
<comment type="similarity">
    <text evidence="2">Belongs to the COG1 family.</text>
</comment>
<gene>
    <name evidence="8" type="ORF">FBUS_02402</name>
</gene>
<evidence type="ECO:0000256" key="3">
    <source>
        <dbReference type="ARBA" id="ARBA00020978"/>
    </source>
</evidence>
<keyword evidence="7" id="KW-0472">Membrane</keyword>
<dbReference type="GO" id="GO:0000139">
    <property type="term" value="C:Golgi membrane"/>
    <property type="evidence" value="ECO:0007669"/>
    <property type="project" value="UniProtKB-SubCell"/>
</dbReference>
<name>A0A8E0VP97_9TREM</name>
<dbReference type="AlphaFoldDB" id="A0A8E0VP97"/>
<protein>
    <recommendedName>
        <fullName evidence="3">Conserved oligomeric Golgi complex subunit 1</fullName>
    </recommendedName>
</protein>
<evidence type="ECO:0000256" key="7">
    <source>
        <dbReference type="ARBA" id="ARBA00023136"/>
    </source>
</evidence>
<evidence type="ECO:0000313" key="8">
    <source>
        <dbReference type="EMBL" id="KAA0200025.1"/>
    </source>
</evidence>
<accession>A0A8E0VP97</accession>
<dbReference type="GO" id="GO:0017119">
    <property type="term" value="C:Golgi transport complex"/>
    <property type="evidence" value="ECO:0007669"/>
    <property type="project" value="InterPro"/>
</dbReference>
<dbReference type="PANTHER" id="PTHR31658">
    <property type="entry name" value="CONSERVED OLIGOMERIC GOLGI COMPLEX SUBUNIT 1"/>
    <property type="match status" value="1"/>
</dbReference>
<evidence type="ECO:0000313" key="9">
    <source>
        <dbReference type="Proteomes" id="UP000728185"/>
    </source>
</evidence>
<keyword evidence="4" id="KW-0813">Transport</keyword>